<evidence type="ECO:0000256" key="3">
    <source>
        <dbReference type="ARBA" id="ARBA00023125"/>
    </source>
</evidence>
<evidence type="ECO:0000256" key="2">
    <source>
        <dbReference type="ARBA" id="ARBA00023067"/>
    </source>
</evidence>
<evidence type="ECO:0000313" key="5">
    <source>
        <dbReference type="EMBL" id="RIE06698.1"/>
    </source>
</evidence>
<dbReference type="GO" id="GO:0003677">
    <property type="term" value="F:DNA binding"/>
    <property type="evidence" value="ECO:0007669"/>
    <property type="project" value="UniProtKB-KW"/>
</dbReference>
<dbReference type="PANTHER" id="PTHR33175">
    <property type="entry name" value="DNA-BINDING PROTEIN HU"/>
    <property type="match status" value="1"/>
</dbReference>
<dbReference type="InterPro" id="IPR000119">
    <property type="entry name" value="Hist_DNA-bd"/>
</dbReference>
<dbReference type="PANTHER" id="PTHR33175:SF3">
    <property type="entry name" value="DNA-BINDING PROTEIN HU-BETA"/>
    <property type="match status" value="1"/>
</dbReference>
<dbReference type="PRINTS" id="PR01727">
    <property type="entry name" value="DNABINDINGHU"/>
</dbReference>
<evidence type="ECO:0000256" key="1">
    <source>
        <dbReference type="ARBA" id="ARBA00010529"/>
    </source>
</evidence>
<dbReference type="Pfam" id="PF00216">
    <property type="entry name" value="Bac_DNA_binding"/>
    <property type="match status" value="1"/>
</dbReference>
<keyword evidence="3 5" id="KW-0238">DNA-binding</keyword>
<accession>A0A398D1R3</accession>
<protein>
    <submittedName>
        <fullName evidence="5">HU family DNA-binding protein</fullName>
    </submittedName>
</protein>
<dbReference type="InterPro" id="IPR020816">
    <property type="entry name" value="Histone-like_DNA-bd_CS"/>
</dbReference>
<dbReference type="GO" id="GO:0030527">
    <property type="term" value="F:structural constituent of chromatin"/>
    <property type="evidence" value="ECO:0007669"/>
    <property type="project" value="InterPro"/>
</dbReference>
<dbReference type="EMBL" id="QXIS01000006">
    <property type="protein sequence ID" value="RIE06698.1"/>
    <property type="molecule type" value="Genomic_DNA"/>
</dbReference>
<dbReference type="CDD" id="cd13831">
    <property type="entry name" value="HU"/>
    <property type="match status" value="1"/>
</dbReference>
<dbReference type="SUPFAM" id="SSF47729">
    <property type="entry name" value="IHF-like DNA-binding proteins"/>
    <property type="match status" value="1"/>
</dbReference>
<dbReference type="Proteomes" id="UP000266328">
    <property type="component" value="Unassembled WGS sequence"/>
</dbReference>
<dbReference type="AlphaFoldDB" id="A0A398D1R3"/>
<evidence type="ECO:0000313" key="6">
    <source>
        <dbReference type="Proteomes" id="UP000266328"/>
    </source>
</evidence>
<name>A0A398D1R3_9BACT</name>
<sequence length="92" mass="10138">MNKGELVARIADMTKMTKKESEVMVNAFMDAVKEAMKKNDKVALVGFGTFGVKERKARKGVNPKTLKAITIPKKKAPFFKPGKALKDAIAKK</sequence>
<keyword evidence="2" id="KW-0226">DNA condensation</keyword>
<dbReference type="GO" id="GO:0030261">
    <property type="term" value="P:chromosome condensation"/>
    <property type="evidence" value="ECO:0007669"/>
    <property type="project" value="UniProtKB-KW"/>
</dbReference>
<dbReference type="PROSITE" id="PS00045">
    <property type="entry name" value="HISTONE_LIKE"/>
    <property type="match status" value="1"/>
</dbReference>
<keyword evidence="6" id="KW-1185">Reference proteome</keyword>
<comment type="similarity">
    <text evidence="1 4">Belongs to the bacterial histone-like protein family.</text>
</comment>
<organism evidence="5 6">
    <name type="scientific">Candidatus Cryosericum terrychapinii</name>
    <dbReference type="NCBI Taxonomy" id="2290919"/>
    <lineage>
        <taxon>Bacteria</taxon>
        <taxon>Pseudomonadati</taxon>
        <taxon>Caldisericota/Cryosericota group</taxon>
        <taxon>Candidatus Cryosericota</taxon>
        <taxon>Candidatus Cryosericia</taxon>
        <taxon>Candidatus Cryosericales</taxon>
        <taxon>Candidatus Cryosericaceae</taxon>
        <taxon>Candidatus Cryosericum</taxon>
    </lineage>
</organism>
<dbReference type="SMART" id="SM00411">
    <property type="entry name" value="BHL"/>
    <property type="match status" value="1"/>
</dbReference>
<dbReference type="RefSeq" id="WP_119084955.1">
    <property type="nucleotide sequence ID" value="NZ_QXIS01000006.1"/>
</dbReference>
<gene>
    <name evidence="5" type="ORF">SMC7_01440</name>
</gene>
<evidence type="ECO:0000256" key="4">
    <source>
        <dbReference type="RuleBase" id="RU003939"/>
    </source>
</evidence>
<dbReference type="Gene3D" id="4.10.520.10">
    <property type="entry name" value="IHF-like DNA-binding proteins"/>
    <property type="match status" value="1"/>
</dbReference>
<reference evidence="5 6" key="1">
    <citation type="submission" date="2018-09" db="EMBL/GenBank/DDBJ databases">
        <title>Discovery and Ecogenomic Context for Candidatus Cryosericales, a Global Caldiserica Order Active in Thawing Permafrost.</title>
        <authorList>
            <person name="Martinez M.A."/>
            <person name="Woodcroft B.J."/>
            <person name="Ignacio Espinoza J.C."/>
            <person name="Zayed A."/>
            <person name="Singleton C.M."/>
            <person name="Boyd J."/>
            <person name="Li Y.-F."/>
            <person name="Purvine S."/>
            <person name="Maughan H."/>
            <person name="Hodgkins S.B."/>
            <person name="Anderson D."/>
            <person name="Sederholm M."/>
            <person name="Temperton B."/>
            <person name="Saleska S.R."/>
            <person name="Tyson G.W."/>
            <person name="Rich V.I."/>
        </authorList>
    </citation>
    <scope>NUCLEOTIDE SEQUENCE [LARGE SCALE GENOMIC DNA]</scope>
    <source>
        <strain evidence="5 6">SMC7</strain>
    </source>
</reference>
<proteinExistence type="inferred from homology"/>
<dbReference type="GO" id="GO:0005829">
    <property type="term" value="C:cytosol"/>
    <property type="evidence" value="ECO:0007669"/>
    <property type="project" value="TreeGrafter"/>
</dbReference>
<dbReference type="InterPro" id="IPR010992">
    <property type="entry name" value="IHF-like_DNA-bd_dom_sf"/>
</dbReference>
<dbReference type="OrthoDB" id="9799835at2"/>
<comment type="caution">
    <text evidence="5">The sequence shown here is derived from an EMBL/GenBank/DDBJ whole genome shotgun (WGS) entry which is preliminary data.</text>
</comment>